<proteinExistence type="predicted"/>
<evidence type="ECO:0000313" key="3">
    <source>
        <dbReference type="Proteomes" id="UP001417504"/>
    </source>
</evidence>
<dbReference type="PANTHER" id="PTHR47723:SF19">
    <property type="entry name" value="POLYNUCLEOTIDYL TRANSFERASE, RIBONUCLEASE H-LIKE SUPERFAMILY PROTEIN"/>
    <property type="match status" value="1"/>
</dbReference>
<dbReference type="Proteomes" id="UP001417504">
    <property type="component" value="Unassembled WGS sequence"/>
</dbReference>
<reference evidence="2 3" key="1">
    <citation type="submission" date="2024-01" db="EMBL/GenBank/DDBJ databases">
        <title>Genome assemblies of Stephania.</title>
        <authorList>
            <person name="Yang L."/>
        </authorList>
    </citation>
    <scope>NUCLEOTIDE SEQUENCE [LARGE SCALE GENOMIC DNA]</scope>
    <source>
        <strain evidence="2">QJT</strain>
        <tissue evidence="2">Leaf</tissue>
    </source>
</reference>
<feature type="domain" description="RNase H type-1" evidence="1">
    <location>
        <begin position="278"/>
        <end position="408"/>
    </location>
</feature>
<dbReference type="CDD" id="cd06222">
    <property type="entry name" value="RNase_H_like"/>
    <property type="match status" value="1"/>
</dbReference>
<dbReference type="EMBL" id="JBBNAE010000007">
    <property type="protein sequence ID" value="KAK9109025.1"/>
    <property type="molecule type" value="Genomic_DNA"/>
</dbReference>
<dbReference type="InterPro" id="IPR044730">
    <property type="entry name" value="RNase_H-like_dom_plant"/>
</dbReference>
<sequence>MSTIKGPSFLRERNEEDRQWKEQMVAKLEAQGKQIADLIEIVSTLVSTPQPAEPISPAPATNSKVSRVAVGVEPIGDVGSTMAQVAMHSPNQKPSKRSRKKAGFGGYTIPNVAWSLPTTSVKTDAIAPPLLAKQDYLESMSVSSRRKRLKKRRMEKCLRMFATPSEAMDLSATSVGTTIMMPSLATIQGSKTSPPQLFLQQLGGGEQRPQNICYQCEQSGYVWENCDNAPIPFVRSETQGIITRDPIGISESNHVDMRLLTEVTRKRPRRWVRWDFPNTGWVKLNVDGASKGNPGPASFGGVMRDELGRWIFGYMGHIGIASSTVAELWAIREGLKLAWNMGFRKVLLESDSQPALQFLKSEIGESHPLAPLVNECIDLLELDWWVRPQHVLREGNRVADRLANLGAALGDQDLVVLDFPPPSLGSILTADISGVLYER</sequence>
<protein>
    <recommendedName>
        <fullName evidence="1">RNase H type-1 domain-containing protein</fullName>
    </recommendedName>
</protein>
<comment type="caution">
    <text evidence="2">The sequence shown here is derived from an EMBL/GenBank/DDBJ whole genome shotgun (WGS) entry which is preliminary data.</text>
</comment>
<keyword evidence="3" id="KW-1185">Reference proteome</keyword>
<dbReference type="Pfam" id="PF13456">
    <property type="entry name" value="RVT_3"/>
    <property type="match status" value="1"/>
</dbReference>
<evidence type="ECO:0000313" key="2">
    <source>
        <dbReference type="EMBL" id="KAK9109025.1"/>
    </source>
</evidence>
<dbReference type="SUPFAM" id="SSF53098">
    <property type="entry name" value="Ribonuclease H-like"/>
    <property type="match status" value="1"/>
</dbReference>
<dbReference type="InterPro" id="IPR036397">
    <property type="entry name" value="RNaseH_sf"/>
</dbReference>
<name>A0AAP0I5H1_9MAGN</name>
<evidence type="ECO:0000259" key="1">
    <source>
        <dbReference type="PROSITE" id="PS50879"/>
    </source>
</evidence>
<dbReference type="GO" id="GO:0003676">
    <property type="term" value="F:nucleic acid binding"/>
    <property type="evidence" value="ECO:0007669"/>
    <property type="project" value="InterPro"/>
</dbReference>
<organism evidence="2 3">
    <name type="scientific">Stephania japonica</name>
    <dbReference type="NCBI Taxonomy" id="461633"/>
    <lineage>
        <taxon>Eukaryota</taxon>
        <taxon>Viridiplantae</taxon>
        <taxon>Streptophyta</taxon>
        <taxon>Embryophyta</taxon>
        <taxon>Tracheophyta</taxon>
        <taxon>Spermatophyta</taxon>
        <taxon>Magnoliopsida</taxon>
        <taxon>Ranunculales</taxon>
        <taxon>Menispermaceae</taxon>
        <taxon>Menispermoideae</taxon>
        <taxon>Cissampelideae</taxon>
        <taxon>Stephania</taxon>
    </lineage>
</organism>
<accession>A0AAP0I5H1</accession>
<dbReference type="Gene3D" id="3.30.420.10">
    <property type="entry name" value="Ribonuclease H-like superfamily/Ribonuclease H"/>
    <property type="match status" value="1"/>
</dbReference>
<gene>
    <name evidence="2" type="ORF">Sjap_017085</name>
</gene>
<dbReference type="PANTHER" id="PTHR47723">
    <property type="entry name" value="OS05G0353850 PROTEIN"/>
    <property type="match status" value="1"/>
</dbReference>
<dbReference type="AlphaFoldDB" id="A0AAP0I5H1"/>
<dbReference type="GO" id="GO:0004523">
    <property type="term" value="F:RNA-DNA hybrid ribonuclease activity"/>
    <property type="evidence" value="ECO:0007669"/>
    <property type="project" value="InterPro"/>
</dbReference>
<dbReference type="InterPro" id="IPR012337">
    <property type="entry name" value="RNaseH-like_sf"/>
</dbReference>
<dbReference type="InterPro" id="IPR053151">
    <property type="entry name" value="RNase_H-like"/>
</dbReference>
<dbReference type="PROSITE" id="PS50879">
    <property type="entry name" value="RNASE_H_1"/>
    <property type="match status" value="1"/>
</dbReference>
<dbReference type="InterPro" id="IPR002156">
    <property type="entry name" value="RNaseH_domain"/>
</dbReference>